<dbReference type="NCBIfam" id="TIGR01484">
    <property type="entry name" value="HAD-SF-IIB"/>
    <property type="match status" value="1"/>
</dbReference>
<comment type="caution">
    <text evidence="1">The sequence shown here is derived from an EMBL/GenBank/DDBJ whole genome shotgun (WGS) entry which is preliminary data.</text>
</comment>
<dbReference type="CDD" id="cd07516">
    <property type="entry name" value="HAD_Pase"/>
    <property type="match status" value="1"/>
</dbReference>
<dbReference type="SFLD" id="SFLDG01140">
    <property type="entry name" value="C2.B:_Phosphomannomutase_and_P"/>
    <property type="match status" value="1"/>
</dbReference>
<reference evidence="1 2" key="1">
    <citation type="submission" date="2021-07" db="EMBL/GenBank/DDBJ databases">
        <title>Clostridium weizhouense sp. nov., an anaerobic bacterium isolated from activated sludge of Petroleum wastewater.</title>
        <authorList>
            <person name="Li Q."/>
        </authorList>
    </citation>
    <scope>NUCLEOTIDE SEQUENCE [LARGE SCALE GENOMIC DNA]</scope>
    <source>
        <strain evidence="1 2">YB-6</strain>
    </source>
</reference>
<dbReference type="SUPFAM" id="SSF56784">
    <property type="entry name" value="HAD-like"/>
    <property type="match status" value="1"/>
</dbReference>
<dbReference type="SFLD" id="SFLDG01144">
    <property type="entry name" value="C2.B.4:_PGP_Like"/>
    <property type="match status" value="1"/>
</dbReference>
<dbReference type="Gene3D" id="3.30.1240.10">
    <property type="match status" value="1"/>
</dbReference>
<sequence length="269" mass="30579">MYKLIAIDMDGTLLTTDKKISERNKEAIKKAEEKGVKVVLTSGRPIEGLIRYLKELELLKETDYVISFNGSMAQNVKTKEIIFKSILKGYDLKYITNIADNLGINILAFSPTRGLITPKINKYTDHEAEMDEITYNVVDFNTIDDEEDIIKLMMIDPEPILEEALRKMPKEIYKRYSMCRSTPFYLEIMHKNVSKGEGIKKLSQMLGINRDEIITFGDAANDLSMIKYAGLGIAMGNAFTEVKEVADFITKTNDEDGVAYAIEKFILEK</sequence>
<dbReference type="SFLD" id="SFLDS00003">
    <property type="entry name" value="Haloacid_Dehalogenase"/>
    <property type="match status" value="1"/>
</dbReference>
<keyword evidence="2" id="KW-1185">Reference proteome</keyword>
<dbReference type="EMBL" id="JAHXPT010000002">
    <property type="protein sequence ID" value="MBW6409205.1"/>
    <property type="molecule type" value="Genomic_DNA"/>
</dbReference>
<dbReference type="RefSeq" id="WP_219778255.1">
    <property type="nucleotide sequence ID" value="NZ_JAHXPT010000002.1"/>
</dbReference>
<dbReference type="Pfam" id="PF08282">
    <property type="entry name" value="Hydrolase_3"/>
    <property type="match status" value="1"/>
</dbReference>
<dbReference type="NCBIfam" id="NF007806">
    <property type="entry name" value="PRK10513.1"/>
    <property type="match status" value="1"/>
</dbReference>
<dbReference type="PANTHER" id="PTHR10000">
    <property type="entry name" value="PHOSPHOSERINE PHOSPHATASE"/>
    <property type="match status" value="1"/>
</dbReference>
<dbReference type="InterPro" id="IPR036412">
    <property type="entry name" value="HAD-like_sf"/>
</dbReference>
<dbReference type="PROSITE" id="PS01228">
    <property type="entry name" value="COF_1"/>
    <property type="match status" value="1"/>
</dbReference>
<dbReference type="InterPro" id="IPR000150">
    <property type="entry name" value="Cof"/>
</dbReference>
<dbReference type="EC" id="3.1.3.23" evidence="1"/>
<accession>A0ABS7AKL8</accession>
<evidence type="ECO:0000313" key="2">
    <source>
        <dbReference type="Proteomes" id="UP001519921"/>
    </source>
</evidence>
<dbReference type="PANTHER" id="PTHR10000:SF8">
    <property type="entry name" value="HAD SUPERFAMILY HYDROLASE-LIKE, TYPE 3"/>
    <property type="match status" value="1"/>
</dbReference>
<dbReference type="GO" id="GO:0050308">
    <property type="term" value="F:sugar-phosphatase activity"/>
    <property type="evidence" value="ECO:0007669"/>
    <property type="project" value="UniProtKB-EC"/>
</dbReference>
<dbReference type="Gene3D" id="3.40.50.1000">
    <property type="entry name" value="HAD superfamily/HAD-like"/>
    <property type="match status" value="1"/>
</dbReference>
<name>A0ABS7AKL8_9CLOT</name>
<organism evidence="1 2">
    <name type="scientific">Clostridium weizhouense</name>
    <dbReference type="NCBI Taxonomy" id="2859781"/>
    <lineage>
        <taxon>Bacteria</taxon>
        <taxon>Bacillati</taxon>
        <taxon>Bacillota</taxon>
        <taxon>Clostridia</taxon>
        <taxon>Eubacteriales</taxon>
        <taxon>Clostridiaceae</taxon>
        <taxon>Clostridium</taxon>
    </lineage>
</organism>
<dbReference type="Proteomes" id="UP001519921">
    <property type="component" value="Unassembled WGS sequence"/>
</dbReference>
<keyword evidence="1" id="KW-0378">Hydrolase</keyword>
<proteinExistence type="predicted"/>
<dbReference type="NCBIfam" id="TIGR00099">
    <property type="entry name" value="Cof-subfamily"/>
    <property type="match status" value="1"/>
</dbReference>
<dbReference type="InterPro" id="IPR023214">
    <property type="entry name" value="HAD_sf"/>
</dbReference>
<protein>
    <submittedName>
        <fullName evidence="1">Sugar-phosphatase</fullName>
        <ecNumber evidence="1">3.1.3.23</ecNumber>
    </submittedName>
</protein>
<dbReference type="InterPro" id="IPR006379">
    <property type="entry name" value="HAD-SF_hydro_IIB"/>
</dbReference>
<gene>
    <name evidence="1" type="primary">yidA</name>
    <name evidence="1" type="ORF">KYD98_03800</name>
</gene>
<dbReference type="PROSITE" id="PS01229">
    <property type="entry name" value="COF_2"/>
    <property type="match status" value="1"/>
</dbReference>
<evidence type="ECO:0000313" key="1">
    <source>
        <dbReference type="EMBL" id="MBW6409205.1"/>
    </source>
</evidence>